<evidence type="ECO:0000313" key="5">
    <source>
        <dbReference type="EMBL" id="GHO97863.1"/>
    </source>
</evidence>
<dbReference type="Gene3D" id="3.30.1050.10">
    <property type="entry name" value="SCP2 sterol-binding domain"/>
    <property type="match status" value="1"/>
</dbReference>
<dbReference type="InterPro" id="IPR036527">
    <property type="entry name" value="SCP2_sterol-bd_dom_sf"/>
</dbReference>
<dbReference type="InterPro" id="IPR002577">
    <property type="entry name" value="HTH_HxlR"/>
</dbReference>
<reference evidence="5" key="1">
    <citation type="submission" date="2020-10" db="EMBL/GenBank/DDBJ databases">
        <title>Taxonomic study of unclassified bacteria belonging to the class Ktedonobacteria.</title>
        <authorList>
            <person name="Yabe S."/>
            <person name="Wang C.M."/>
            <person name="Zheng Y."/>
            <person name="Sakai Y."/>
            <person name="Cavaletti L."/>
            <person name="Monciardini P."/>
            <person name="Donadio S."/>
        </authorList>
    </citation>
    <scope>NUCLEOTIDE SEQUENCE</scope>
    <source>
        <strain evidence="5">ID150040</strain>
    </source>
</reference>
<accession>A0A8J3IPN2</accession>
<proteinExistence type="predicted"/>
<dbReference type="Pfam" id="PF01638">
    <property type="entry name" value="HxlR"/>
    <property type="match status" value="1"/>
</dbReference>
<dbReference type="Gene3D" id="1.10.10.10">
    <property type="entry name" value="Winged helix-like DNA-binding domain superfamily/Winged helix DNA-binding domain"/>
    <property type="match status" value="1"/>
</dbReference>
<evidence type="ECO:0000256" key="1">
    <source>
        <dbReference type="ARBA" id="ARBA00023015"/>
    </source>
</evidence>
<evidence type="ECO:0000313" key="6">
    <source>
        <dbReference type="Proteomes" id="UP000597444"/>
    </source>
</evidence>
<dbReference type="InterPro" id="IPR036388">
    <property type="entry name" value="WH-like_DNA-bd_sf"/>
</dbReference>
<keyword evidence="3" id="KW-0804">Transcription</keyword>
<dbReference type="PANTHER" id="PTHR33204:SF18">
    <property type="entry name" value="TRANSCRIPTIONAL REGULATORY PROTEIN"/>
    <property type="match status" value="1"/>
</dbReference>
<keyword evidence="6" id="KW-1185">Reference proteome</keyword>
<keyword evidence="1" id="KW-0805">Transcription regulation</keyword>
<dbReference type="Pfam" id="PF02036">
    <property type="entry name" value="SCP2"/>
    <property type="match status" value="1"/>
</dbReference>
<evidence type="ECO:0000256" key="3">
    <source>
        <dbReference type="ARBA" id="ARBA00023163"/>
    </source>
</evidence>
<name>A0A8J3IPN2_9CHLR</name>
<dbReference type="PROSITE" id="PS51118">
    <property type="entry name" value="HTH_HXLR"/>
    <property type="match status" value="1"/>
</dbReference>
<dbReference type="RefSeq" id="WP_236065170.1">
    <property type="nucleotide sequence ID" value="NZ_BNJK01000002.1"/>
</dbReference>
<evidence type="ECO:0000259" key="4">
    <source>
        <dbReference type="PROSITE" id="PS51118"/>
    </source>
</evidence>
<dbReference type="SUPFAM" id="SSF55718">
    <property type="entry name" value="SCP-like"/>
    <property type="match status" value="1"/>
</dbReference>
<dbReference type="InterPro" id="IPR036390">
    <property type="entry name" value="WH_DNA-bd_sf"/>
</dbReference>
<sequence>MAASVSGAQQPSCTRLWYVVPALLHRRQLHRLQPAKGGKRTPYGGTRSLGLKRGTLVRHARYGLCTVGGFDRKKRTISLHAYRTNTRLTQNAKGEHCHVLTWMAWRGFLVSKGPKKKSSGKGVHSSRAPKLRNASFLLSMNARSCQMRRTYDQYCALAKALDVVGERWTLLIVRELFAGPQRFSDLLQTLPGIGNGLLATRLREMQAAGLIEINELPPPAASRVYQLTKRGRQLDEAVTALGRWGDALLASPDSEEHKHPLWLLQSLAASTRHMPNSAPELARLDVDILLDGQQLHLRIRSGRAMAGRGPHPHPQAAITATSETLYALKQEQMQIEETIADGRIEIRGDQEAARCVLRVLTLAGTSDPLT</sequence>
<dbReference type="Proteomes" id="UP000597444">
    <property type="component" value="Unassembled WGS sequence"/>
</dbReference>
<dbReference type="SUPFAM" id="SSF46785">
    <property type="entry name" value="Winged helix' DNA-binding domain"/>
    <property type="match status" value="1"/>
</dbReference>
<dbReference type="AlphaFoldDB" id="A0A8J3IPN2"/>
<keyword evidence="2" id="KW-0238">DNA-binding</keyword>
<feature type="domain" description="HTH hxlR-type" evidence="4">
    <location>
        <begin position="155"/>
        <end position="253"/>
    </location>
</feature>
<dbReference type="InterPro" id="IPR003033">
    <property type="entry name" value="SCP2_sterol-bd_dom"/>
</dbReference>
<dbReference type="PANTHER" id="PTHR33204">
    <property type="entry name" value="TRANSCRIPTIONAL REGULATOR, MARR FAMILY"/>
    <property type="match status" value="1"/>
</dbReference>
<dbReference type="EMBL" id="BNJK01000002">
    <property type="protein sequence ID" value="GHO97863.1"/>
    <property type="molecule type" value="Genomic_DNA"/>
</dbReference>
<dbReference type="GO" id="GO:0003677">
    <property type="term" value="F:DNA binding"/>
    <property type="evidence" value="ECO:0007669"/>
    <property type="project" value="UniProtKB-KW"/>
</dbReference>
<protein>
    <recommendedName>
        <fullName evidence="4">HTH hxlR-type domain-containing protein</fullName>
    </recommendedName>
</protein>
<gene>
    <name evidence="5" type="ORF">KSF_079110</name>
</gene>
<organism evidence="5 6">
    <name type="scientific">Reticulibacter mediterranei</name>
    <dbReference type="NCBI Taxonomy" id="2778369"/>
    <lineage>
        <taxon>Bacteria</taxon>
        <taxon>Bacillati</taxon>
        <taxon>Chloroflexota</taxon>
        <taxon>Ktedonobacteria</taxon>
        <taxon>Ktedonobacterales</taxon>
        <taxon>Reticulibacteraceae</taxon>
        <taxon>Reticulibacter</taxon>
    </lineage>
</organism>
<evidence type="ECO:0000256" key="2">
    <source>
        <dbReference type="ARBA" id="ARBA00023125"/>
    </source>
</evidence>
<comment type="caution">
    <text evidence="5">The sequence shown here is derived from an EMBL/GenBank/DDBJ whole genome shotgun (WGS) entry which is preliminary data.</text>
</comment>